<dbReference type="InterPro" id="IPR015943">
    <property type="entry name" value="WD40/YVTN_repeat-like_dom_sf"/>
</dbReference>
<dbReference type="SMART" id="SM00564">
    <property type="entry name" value="PQQ"/>
    <property type="match status" value="3"/>
</dbReference>
<dbReference type="Proteomes" id="UP000317648">
    <property type="component" value="Chromosome"/>
</dbReference>
<name>A0A518DXC8_9BACT</name>
<feature type="domain" description="Pyrrolo-quinoline quinone repeat" evidence="1">
    <location>
        <begin position="104"/>
        <end position="348"/>
    </location>
</feature>
<keyword evidence="3" id="KW-1185">Reference proteome</keyword>
<sequence length="430" mass="46424">MLKTAVWTLLLGSLLGISVPSTVVAVELAVGGVEGLPLQATDWPWWRGPSRDGVAAAGEQPPLSWSETENVLWKTPVPGRGHASPTVVGDRVFLPTADEETEVQSVLCFDRATGKQLWKVDLHTGAMDRAGHKKNSQASATIASDGERLFVNFLNAKAVHTTALDFDGKQLWRTSVSDFVTHQGFGSSPAVYGPLVIVATDNKTGGAVAGLDRETGEIVWKHDRPKEPNYTSPTILHVDGRDQLLLTGCNLLTSISPLDGRMLWETKGSTTECVGSVVTDGERIFSSGGYPRKHTSAVTADGSKTLAWENNTQTYVPSMLAVDGYLYTVTDAGVALCWRASDGEEQWKARLGGTFNASPVLIGQNLLVINQAGKAFLFKADPKEYTAVAENDLGDDVYATPVVCGDRIYLRVAEQTDGKRQEWLYCIGTK</sequence>
<reference evidence="2 3" key="1">
    <citation type="submission" date="2019-02" db="EMBL/GenBank/DDBJ databases">
        <title>Deep-cultivation of Planctomycetes and their phenomic and genomic characterization uncovers novel biology.</title>
        <authorList>
            <person name="Wiegand S."/>
            <person name="Jogler M."/>
            <person name="Boedeker C."/>
            <person name="Pinto D."/>
            <person name="Vollmers J."/>
            <person name="Rivas-Marin E."/>
            <person name="Kohn T."/>
            <person name="Peeters S.H."/>
            <person name="Heuer A."/>
            <person name="Rast P."/>
            <person name="Oberbeckmann S."/>
            <person name="Bunk B."/>
            <person name="Jeske O."/>
            <person name="Meyerdierks A."/>
            <person name="Storesund J.E."/>
            <person name="Kallscheuer N."/>
            <person name="Luecker S."/>
            <person name="Lage O.M."/>
            <person name="Pohl T."/>
            <person name="Merkel B.J."/>
            <person name="Hornburger P."/>
            <person name="Mueller R.-W."/>
            <person name="Bruemmer F."/>
            <person name="Labrenz M."/>
            <person name="Spormann A.M."/>
            <person name="Op den Camp H."/>
            <person name="Overmann J."/>
            <person name="Amann R."/>
            <person name="Jetten M.S.M."/>
            <person name="Mascher T."/>
            <person name="Medema M.H."/>
            <person name="Devos D.P."/>
            <person name="Kaster A.-K."/>
            <person name="Ovreas L."/>
            <person name="Rohde M."/>
            <person name="Galperin M.Y."/>
            <person name="Jogler C."/>
        </authorList>
    </citation>
    <scope>NUCLEOTIDE SEQUENCE [LARGE SCALE GENOMIC DNA]</scope>
    <source>
        <strain evidence="2 3">Pla85_3_4</strain>
    </source>
</reference>
<evidence type="ECO:0000259" key="1">
    <source>
        <dbReference type="Pfam" id="PF13360"/>
    </source>
</evidence>
<dbReference type="RefSeq" id="WP_197442434.1">
    <property type="nucleotide sequence ID" value="NZ_CP036433.1"/>
</dbReference>
<organism evidence="2 3">
    <name type="scientific">Lignipirellula cremea</name>
    <dbReference type="NCBI Taxonomy" id="2528010"/>
    <lineage>
        <taxon>Bacteria</taxon>
        <taxon>Pseudomonadati</taxon>
        <taxon>Planctomycetota</taxon>
        <taxon>Planctomycetia</taxon>
        <taxon>Pirellulales</taxon>
        <taxon>Pirellulaceae</taxon>
        <taxon>Lignipirellula</taxon>
    </lineage>
</organism>
<dbReference type="InterPro" id="IPR002372">
    <property type="entry name" value="PQQ_rpt_dom"/>
</dbReference>
<dbReference type="Pfam" id="PF13360">
    <property type="entry name" value="PQQ_2"/>
    <property type="match status" value="1"/>
</dbReference>
<protein>
    <submittedName>
        <fullName evidence="2">Outer membrane biogenesis protein BamB</fullName>
    </submittedName>
</protein>
<dbReference type="PANTHER" id="PTHR34512">
    <property type="entry name" value="CELL SURFACE PROTEIN"/>
    <property type="match status" value="1"/>
</dbReference>
<dbReference type="KEGG" id="lcre:Pla8534_43140"/>
<dbReference type="AlphaFoldDB" id="A0A518DXC8"/>
<accession>A0A518DXC8</accession>
<gene>
    <name evidence="2" type="ORF">Pla8534_43140</name>
</gene>
<evidence type="ECO:0000313" key="3">
    <source>
        <dbReference type="Proteomes" id="UP000317648"/>
    </source>
</evidence>
<dbReference type="PANTHER" id="PTHR34512:SF30">
    <property type="entry name" value="OUTER MEMBRANE PROTEIN ASSEMBLY FACTOR BAMB"/>
    <property type="match status" value="1"/>
</dbReference>
<dbReference type="SUPFAM" id="SSF50998">
    <property type="entry name" value="Quinoprotein alcohol dehydrogenase-like"/>
    <property type="match status" value="1"/>
</dbReference>
<dbReference type="InterPro" id="IPR011047">
    <property type="entry name" value="Quinoprotein_ADH-like_sf"/>
</dbReference>
<evidence type="ECO:0000313" key="2">
    <source>
        <dbReference type="EMBL" id="QDU96493.1"/>
    </source>
</evidence>
<dbReference type="InterPro" id="IPR018391">
    <property type="entry name" value="PQQ_b-propeller_rpt"/>
</dbReference>
<proteinExistence type="predicted"/>
<dbReference type="EMBL" id="CP036433">
    <property type="protein sequence ID" value="QDU96493.1"/>
    <property type="molecule type" value="Genomic_DNA"/>
</dbReference>
<dbReference type="Gene3D" id="2.130.10.10">
    <property type="entry name" value="YVTN repeat-like/Quinoprotein amine dehydrogenase"/>
    <property type="match status" value="2"/>
</dbReference>